<keyword evidence="3 4" id="KW-0440">LIM domain</keyword>
<dbReference type="EMBL" id="UZAE01012712">
    <property type="protein sequence ID" value="VDO06323.1"/>
    <property type="molecule type" value="Genomic_DNA"/>
</dbReference>
<proteinExistence type="predicted"/>
<dbReference type="Proteomes" id="UP000278807">
    <property type="component" value="Unassembled WGS sequence"/>
</dbReference>
<dbReference type="GO" id="GO:0003779">
    <property type="term" value="F:actin binding"/>
    <property type="evidence" value="ECO:0007669"/>
    <property type="project" value="TreeGrafter"/>
</dbReference>
<dbReference type="InterPro" id="IPR050604">
    <property type="entry name" value="PDZ-LIM_domain"/>
</dbReference>
<keyword evidence="2 4" id="KW-0862">Zinc</keyword>
<reference evidence="7 8" key="2">
    <citation type="submission" date="2018-11" db="EMBL/GenBank/DDBJ databases">
        <authorList>
            <consortium name="Pathogen Informatics"/>
        </authorList>
    </citation>
    <scope>NUCLEOTIDE SEQUENCE [LARGE SCALE GENOMIC DNA]</scope>
</reference>
<evidence type="ECO:0000259" key="6">
    <source>
        <dbReference type="PROSITE" id="PS50023"/>
    </source>
</evidence>
<organism evidence="9">
    <name type="scientific">Rodentolepis nana</name>
    <name type="common">Dwarf tapeworm</name>
    <name type="synonym">Hymenolepis nana</name>
    <dbReference type="NCBI Taxonomy" id="102285"/>
    <lineage>
        <taxon>Eukaryota</taxon>
        <taxon>Metazoa</taxon>
        <taxon>Spiralia</taxon>
        <taxon>Lophotrochozoa</taxon>
        <taxon>Platyhelminthes</taxon>
        <taxon>Cestoda</taxon>
        <taxon>Eucestoda</taxon>
        <taxon>Cyclophyllidea</taxon>
        <taxon>Hymenolepididae</taxon>
        <taxon>Rodentolepis</taxon>
    </lineage>
</organism>
<sequence length="407" mass="45877">MSDETHLTNRFSPPILDSGQCTDYEGRPDNSEMPEEDLPGQPPPNSTNGDLYVEPVSQKTKEAAAHASRQLDELMASLQQLKHLPHNNPPPYNQQMNKKPSPSTQRGPLSKNACSCIEQPSEIAEELIYPSPINNDKAFLKSTNGNPVSQQQNNTNGDSNVVPKQPTPTTLCRHCNQSVVGKVITALGGVWHPEHFNCSYCGKNVVEEYFYEHEGAPYCTECHLSLFAPKCAFCGEAIVDRCLEAMGYYWHPDHFFCQECHTPFVDNATAHEHQGKVFCQNCYYFKFGERCGGCRKPITDAYIMAVDQPWHEECFKCKDCGVNLKGRNFFPEDGYLYCELHHRRNAGMVCAACGEPIVGSRCINAMGNRYHLQHFVCTYCLRQLSTGTFKERLGKPYCDPCFRQLFG</sequence>
<name>A0A0R3TQ88_RODNA</name>
<dbReference type="GO" id="GO:0031941">
    <property type="term" value="C:filamentous actin"/>
    <property type="evidence" value="ECO:0007669"/>
    <property type="project" value="TreeGrafter"/>
</dbReference>
<feature type="region of interest" description="Disordered" evidence="5">
    <location>
        <begin position="138"/>
        <end position="162"/>
    </location>
</feature>
<dbReference type="OrthoDB" id="15567at2759"/>
<feature type="region of interest" description="Disordered" evidence="5">
    <location>
        <begin position="1"/>
        <end position="67"/>
    </location>
</feature>
<dbReference type="PROSITE" id="PS00478">
    <property type="entry name" value="LIM_DOMAIN_1"/>
    <property type="match status" value="2"/>
</dbReference>
<feature type="domain" description="LIM zinc-binding" evidence="6">
    <location>
        <begin position="170"/>
        <end position="229"/>
    </location>
</feature>
<feature type="compositionally biased region" description="Polar residues" evidence="5">
    <location>
        <begin position="141"/>
        <end position="159"/>
    </location>
</feature>
<gene>
    <name evidence="7" type="ORF">HNAJ_LOCUS9692</name>
</gene>
<dbReference type="SMART" id="SM00132">
    <property type="entry name" value="LIM"/>
    <property type="match status" value="4"/>
</dbReference>
<dbReference type="SUPFAM" id="SSF57716">
    <property type="entry name" value="Glucocorticoid receptor-like (DNA-binding domain)"/>
    <property type="match status" value="5"/>
</dbReference>
<evidence type="ECO:0000256" key="5">
    <source>
        <dbReference type="SAM" id="MobiDB-lite"/>
    </source>
</evidence>
<dbReference type="GO" id="GO:0001725">
    <property type="term" value="C:stress fiber"/>
    <property type="evidence" value="ECO:0007669"/>
    <property type="project" value="TreeGrafter"/>
</dbReference>
<dbReference type="STRING" id="102285.A0A0R3TQ88"/>
<evidence type="ECO:0000256" key="2">
    <source>
        <dbReference type="ARBA" id="ARBA00022833"/>
    </source>
</evidence>
<dbReference type="GO" id="GO:0030036">
    <property type="term" value="P:actin cytoskeleton organization"/>
    <property type="evidence" value="ECO:0007669"/>
    <property type="project" value="TreeGrafter"/>
</dbReference>
<dbReference type="WBParaSite" id="HNAJ_0000969701-mRNA-1">
    <property type="protein sequence ID" value="HNAJ_0000969701-mRNA-1"/>
    <property type="gene ID" value="HNAJ_0000969701"/>
</dbReference>
<evidence type="ECO:0000256" key="4">
    <source>
        <dbReference type="PROSITE-ProRule" id="PRU00125"/>
    </source>
</evidence>
<keyword evidence="1 4" id="KW-0479">Metal-binding</keyword>
<dbReference type="FunFam" id="2.10.110.10:FF:000009">
    <property type="entry name" value="Paxillin isoform 1"/>
    <property type="match status" value="2"/>
</dbReference>
<feature type="domain" description="LIM zinc-binding" evidence="6">
    <location>
        <begin position="289"/>
        <end position="348"/>
    </location>
</feature>
<dbReference type="PANTHER" id="PTHR24214:SF38">
    <property type="entry name" value="PDZ AND LIM DOMAIN PROTEIN ZASP-RELATED"/>
    <property type="match status" value="1"/>
</dbReference>
<feature type="compositionally biased region" description="Polar residues" evidence="5">
    <location>
        <begin position="93"/>
        <end position="107"/>
    </location>
</feature>
<dbReference type="PANTHER" id="PTHR24214">
    <property type="entry name" value="PDZ AND LIM DOMAIN PROTEIN ZASP"/>
    <property type="match status" value="1"/>
</dbReference>
<dbReference type="GO" id="GO:0046872">
    <property type="term" value="F:metal ion binding"/>
    <property type="evidence" value="ECO:0007669"/>
    <property type="project" value="UniProtKB-KW"/>
</dbReference>
<dbReference type="CDD" id="cd08368">
    <property type="entry name" value="LIM"/>
    <property type="match status" value="1"/>
</dbReference>
<dbReference type="Gene3D" id="2.10.110.10">
    <property type="entry name" value="Cysteine Rich Protein"/>
    <property type="match status" value="4"/>
</dbReference>
<accession>A0A0R3TQ88</accession>
<evidence type="ECO:0000256" key="3">
    <source>
        <dbReference type="ARBA" id="ARBA00023038"/>
    </source>
</evidence>
<keyword evidence="8" id="KW-1185">Reference proteome</keyword>
<feature type="domain" description="LIM zinc-binding" evidence="6">
    <location>
        <begin position="349"/>
        <end position="407"/>
    </location>
</feature>
<feature type="region of interest" description="Disordered" evidence="5">
    <location>
        <begin position="83"/>
        <end position="112"/>
    </location>
</feature>
<evidence type="ECO:0000313" key="8">
    <source>
        <dbReference type="Proteomes" id="UP000278807"/>
    </source>
</evidence>
<evidence type="ECO:0000313" key="7">
    <source>
        <dbReference type="EMBL" id="VDO06323.1"/>
    </source>
</evidence>
<reference evidence="9" key="1">
    <citation type="submission" date="2017-02" db="UniProtKB">
        <authorList>
            <consortium name="WormBaseParasite"/>
        </authorList>
    </citation>
    <scope>IDENTIFICATION</scope>
</reference>
<dbReference type="InterPro" id="IPR001781">
    <property type="entry name" value="Znf_LIM"/>
</dbReference>
<evidence type="ECO:0000313" key="9">
    <source>
        <dbReference type="WBParaSite" id="HNAJ_0000969701-mRNA-1"/>
    </source>
</evidence>
<dbReference type="GO" id="GO:0051371">
    <property type="term" value="F:muscle alpha-actinin binding"/>
    <property type="evidence" value="ECO:0007669"/>
    <property type="project" value="TreeGrafter"/>
</dbReference>
<evidence type="ECO:0000256" key="1">
    <source>
        <dbReference type="ARBA" id="ARBA00022723"/>
    </source>
</evidence>
<protein>
    <submittedName>
        <fullName evidence="9">Paxillin</fullName>
    </submittedName>
</protein>
<dbReference type="GO" id="GO:0061061">
    <property type="term" value="P:muscle structure development"/>
    <property type="evidence" value="ECO:0007669"/>
    <property type="project" value="TreeGrafter"/>
</dbReference>
<dbReference type="PROSITE" id="PS50023">
    <property type="entry name" value="LIM_DOMAIN_2"/>
    <property type="match status" value="3"/>
</dbReference>
<dbReference type="GO" id="GO:0005912">
    <property type="term" value="C:adherens junction"/>
    <property type="evidence" value="ECO:0007669"/>
    <property type="project" value="TreeGrafter"/>
</dbReference>
<dbReference type="Pfam" id="PF00412">
    <property type="entry name" value="LIM"/>
    <property type="match status" value="4"/>
</dbReference>
<dbReference type="AlphaFoldDB" id="A0A0R3TQ88"/>